<accession>A0ABQ4R9R2</accession>
<keyword evidence="4" id="KW-1185">Reference proteome</keyword>
<dbReference type="InterPro" id="IPR045079">
    <property type="entry name" value="Oxoprolinase-like"/>
</dbReference>
<dbReference type="PANTHER" id="PTHR11365:SF23">
    <property type="entry name" value="HYPOTHETICAL 5-OXOPROLINASE (EUROFUNG)-RELATED"/>
    <property type="match status" value="1"/>
</dbReference>
<dbReference type="Proteomes" id="UP001055167">
    <property type="component" value="Unassembled WGS sequence"/>
</dbReference>
<evidence type="ECO:0000313" key="4">
    <source>
        <dbReference type="Proteomes" id="UP001055167"/>
    </source>
</evidence>
<dbReference type="InterPro" id="IPR008040">
    <property type="entry name" value="Hydant_A_N"/>
</dbReference>
<feature type="domain" description="Hydantoinase A/oxoprolinase" evidence="1">
    <location>
        <begin position="205"/>
        <end position="501"/>
    </location>
</feature>
<dbReference type="InterPro" id="IPR002821">
    <property type="entry name" value="Hydantoinase_A"/>
</dbReference>
<dbReference type="EMBL" id="BPQH01000044">
    <property type="protein sequence ID" value="GJD53984.1"/>
    <property type="molecule type" value="Genomic_DNA"/>
</dbReference>
<feature type="domain" description="Hydantoinase/oxoprolinase N-terminal" evidence="2">
    <location>
        <begin position="7"/>
        <end position="181"/>
    </location>
</feature>
<evidence type="ECO:0000259" key="1">
    <source>
        <dbReference type="Pfam" id="PF01968"/>
    </source>
</evidence>
<reference evidence="3" key="2">
    <citation type="submission" date="2021-08" db="EMBL/GenBank/DDBJ databases">
        <authorList>
            <person name="Tani A."/>
            <person name="Ola A."/>
            <person name="Ogura Y."/>
            <person name="Katsura K."/>
            <person name="Hayashi T."/>
        </authorList>
    </citation>
    <scope>NUCLEOTIDE SEQUENCE</scope>
    <source>
        <strain evidence="3">KCTC 52305</strain>
    </source>
</reference>
<gene>
    <name evidence="3" type="primary">apc3_9</name>
    <name evidence="3" type="ORF">OPKNFCMD_6764</name>
</gene>
<dbReference type="PANTHER" id="PTHR11365">
    <property type="entry name" value="5-OXOPROLINASE RELATED"/>
    <property type="match status" value="1"/>
</dbReference>
<dbReference type="RefSeq" id="WP_128564351.1">
    <property type="nucleotide sequence ID" value="NZ_BPQH01000044.1"/>
</dbReference>
<comment type="caution">
    <text evidence="3">The sequence shown here is derived from an EMBL/GenBank/DDBJ whole genome shotgun (WGS) entry which is preliminary data.</text>
</comment>
<name>A0ABQ4R9R2_9HYPH</name>
<organism evidence="3 4">
    <name type="scientific">Methylobacterium crusticola</name>
    <dbReference type="NCBI Taxonomy" id="1697972"/>
    <lineage>
        <taxon>Bacteria</taxon>
        <taxon>Pseudomonadati</taxon>
        <taxon>Pseudomonadota</taxon>
        <taxon>Alphaproteobacteria</taxon>
        <taxon>Hyphomicrobiales</taxon>
        <taxon>Methylobacteriaceae</taxon>
        <taxon>Methylobacterium</taxon>
    </lineage>
</organism>
<protein>
    <submittedName>
        <fullName evidence="3">Acetophenone carboxylase gamma subunit</fullName>
    </submittedName>
</protein>
<evidence type="ECO:0000313" key="3">
    <source>
        <dbReference type="EMBL" id="GJD53984.1"/>
    </source>
</evidence>
<evidence type="ECO:0000259" key="2">
    <source>
        <dbReference type="Pfam" id="PF05378"/>
    </source>
</evidence>
<sequence>MPRFALSVDIGGTFTDFVLQDRERRMVFTDKVLTTPNAPEQAIFAGMDLLAERSGLTPASCDLFLHATTIITNAVIERKGRDFIFVYTEGFRTTLETGREHRYDLTNLKLRFPEPLARDDLKVSVAERVSALGEIVQFPSCETVVSDIERLVAQTGVKNFAVCFLHSYRNAANEEAVRDWILDRFPDAYVSMSAGVAPAQREYERWTTCAVNAYTMPILADYVRRLEGGLAERGFRDRGLMMTSSGLPLSFDHCVRYPVRLIESGPAAGVLAARAIAARNADVDGAGDAANVLAYDMGGTTAKGAFLTAGEVHVQSALEVDRVGAFKVGSGLPLMIPAIDLIEIGAGGGSIARMDERGAIAVGPRSAGADPGPACYGRGGEQATLTDANLVLGLLSEANFRNSGIEASAALAREAVERNVARPLGISTDRAARGIHNTVNENVARAFRVHAAELGIDYRRYTLVSTGGSSSLHTIAIARILNIRRVIFPFGAGVSSAFGLFTGREGIALQKTRLVRLDRATRDDVVAQVDGMVAGERVASALAAGGGTISLTLGMRYERQGYETAVKIGPDRTLFEPAAIHRAFEGEYRKIFGLTFPDHAIEIVNWTVEVSQGAALSELEGYRYENVREGGAREKGVRTVLGERAGRALAVPVLDRYALRPGEVIAGPALVEENDTTIYIPAGSPAVVAPSLDLIADLEAQP</sequence>
<proteinExistence type="predicted"/>
<dbReference type="Pfam" id="PF01968">
    <property type="entry name" value="Hydantoinase_A"/>
    <property type="match status" value="1"/>
</dbReference>
<reference evidence="3" key="1">
    <citation type="journal article" date="2021" name="Front. Microbiol.">
        <title>Comprehensive Comparative Genomics and Phenotyping of Methylobacterium Species.</title>
        <authorList>
            <person name="Alessa O."/>
            <person name="Ogura Y."/>
            <person name="Fujitani Y."/>
            <person name="Takami H."/>
            <person name="Hayashi T."/>
            <person name="Sahin N."/>
            <person name="Tani A."/>
        </authorList>
    </citation>
    <scope>NUCLEOTIDE SEQUENCE</scope>
    <source>
        <strain evidence="3">KCTC 52305</strain>
    </source>
</reference>
<dbReference type="Pfam" id="PF05378">
    <property type="entry name" value="Hydant_A_N"/>
    <property type="match status" value="1"/>
</dbReference>